<dbReference type="InterPro" id="IPR051533">
    <property type="entry name" value="WaaL-like"/>
</dbReference>
<evidence type="ECO:0000313" key="8">
    <source>
        <dbReference type="Proteomes" id="UP000700732"/>
    </source>
</evidence>
<feature type="transmembrane region" description="Helical" evidence="5">
    <location>
        <begin position="256"/>
        <end position="274"/>
    </location>
</feature>
<feature type="domain" description="O-antigen ligase-related" evidence="6">
    <location>
        <begin position="265"/>
        <end position="407"/>
    </location>
</feature>
<evidence type="ECO:0000256" key="4">
    <source>
        <dbReference type="ARBA" id="ARBA00023136"/>
    </source>
</evidence>
<feature type="transmembrane region" description="Helical" evidence="5">
    <location>
        <begin position="176"/>
        <end position="193"/>
    </location>
</feature>
<evidence type="ECO:0000256" key="1">
    <source>
        <dbReference type="ARBA" id="ARBA00004141"/>
    </source>
</evidence>
<accession>A0ABR6WCC2</accession>
<dbReference type="EMBL" id="VFIA01000039">
    <property type="protein sequence ID" value="MBC3794177.1"/>
    <property type="molecule type" value="Genomic_DNA"/>
</dbReference>
<protein>
    <recommendedName>
        <fullName evidence="6">O-antigen ligase-related domain-containing protein</fullName>
    </recommendedName>
</protein>
<feature type="transmembrane region" description="Helical" evidence="5">
    <location>
        <begin position="148"/>
        <end position="169"/>
    </location>
</feature>
<keyword evidence="4 5" id="KW-0472">Membrane</keyword>
<evidence type="ECO:0000256" key="2">
    <source>
        <dbReference type="ARBA" id="ARBA00022692"/>
    </source>
</evidence>
<comment type="subcellular location">
    <subcellularLocation>
        <location evidence="1">Membrane</location>
        <topology evidence="1">Multi-pass membrane protein</topology>
    </subcellularLocation>
</comment>
<name>A0ABR6WCC2_9BACT</name>
<dbReference type="RefSeq" id="WP_186740359.1">
    <property type="nucleotide sequence ID" value="NZ_VFIA01000039.1"/>
</dbReference>
<evidence type="ECO:0000313" key="7">
    <source>
        <dbReference type="EMBL" id="MBC3794177.1"/>
    </source>
</evidence>
<evidence type="ECO:0000259" key="6">
    <source>
        <dbReference type="Pfam" id="PF04932"/>
    </source>
</evidence>
<dbReference type="InterPro" id="IPR007016">
    <property type="entry name" value="O-antigen_ligase-rel_domated"/>
</dbReference>
<evidence type="ECO:0000256" key="3">
    <source>
        <dbReference type="ARBA" id="ARBA00022989"/>
    </source>
</evidence>
<organism evidence="7 8">
    <name type="scientific">Spirosoma utsteinense</name>
    <dbReference type="NCBI Taxonomy" id="2585773"/>
    <lineage>
        <taxon>Bacteria</taxon>
        <taxon>Pseudomonadati</taxon>
        <taxon>Bacteroidota</taxon>
        <taxon>Cytophagia</taxon>
        <taxon>Cytophagales</taxon>
        <taxon>Cytophagaceae</taxon>
        <taxon>Spirosoma</taxon>
    </lineage>
</organism>
<feature type="transmembrane region" description="Helical" evidence="5">
    <location>
        <begin position="429"/>
        <end position="448"/>
    </location>
</feature>
<dbReference type="Proteomes" id="UP000700732">
    <property type="component" value="Unassembled WGS sequence"/>
</dbReference>
<keyword evidence="3 5" id="KW-1133">Transmembrane helix</keyword>
<feature type="transmembrane region" description="Helical" evidence="5">
    <location>
        <begin position="118"/>
        <end position="136"/>
    </location>
</feature>
<dbReference type="PANTHER" id="PTHR37422:SF13">
    <property type="entry name" value="LIPOPOLYSACCHARIDE BIOSYNTHESIS PROTEIN PA4999-RELATED"/>
    <property type="match status" value="1"/>
</dbReference>
<keyword evidence="2 5" id="KW-0812">Transmembrane</keyword>
<feature type="transmembrane region" description="Helical" evidence="5">
    <location>
        <begin position="41"/>
        <end position="60"/>
    </location>
</feature>
<comment type="caution">
    <text evidence="7">The sequence shown here is derived from an EMBL/GenBank/DDBJ whole genome shotgun (WGS) entry which is preliminary data.</text>
</comment>
<feature type="transmembrane region" description="Helical" evidence="5">
    <location>
        <begin position="17"/>
        <end position="35"/>
    </location>
</feature>
<dbReference type="PANTHER" id="PTHR37422">
    <property type="entry name" value="TEICHURONIC ACID BIOSYNTHESIS PROTEIN TUAE"/>
    <property type="match status" value="1"/>
</dbReference>
<feature type="transmembrane region" description="Helical" evidence="5">
    <location>
        <begin position="232"/>
        <end position="251"/>
    </location>
</feature>
<feature type="transmembrane region" description="Helical" evidence="5">
    <location>
        <begin position="89"/>
        <end position="106"/>
    </location>
</feature>
<dbReference type="Pfam" id="PF04932">
    <property type="entry name" value="Wzy_C"/>
    <property type="match status" value="1"/>
</dbReference>
<feature type="transmembrane region" description="Helical" evidence="5">
    <location>
        <begin position="302"/>
        <end position="321"/>
    </location>
</feature>
<proteinExistence type="predicted"/>
<evidence type="ECO:0000256" key="5">
    <source>
        <dbReference type="SAM" id="Phobius"/>
    </source>
</evidence>
<sequence length="501" mass="56028">MAQSAFSLNRPVSSNQFWLYSLLGGLYTVGVGYLISKVGAVGVVLAIGGPIAGALAVMVLLQPRVGLLLYVQLSFIVGFARFAQVDVPVGLFVDGLLALTLLSLFVNGQQMAWHRMRSLAFALIALWFLYTVIEFINPEAPYRPAWLYHVRPFSMHWFMVACIVLVAPITRNDIRIFVNSWLFWSFLAALWAFKQQYIGLTPAENQWLFEGGNAKTHILFGQLRSFSFYSDAAQFGAEMAGVTLVSIIRIFEEKKLTLKLIYGFLALVFFWGYAVSGTRSALFVLIAGFPFYLLLKRDIPKLLIGLAVAIPLFLLLMYTSVGSSNYQVQRMRSALTPMNDPSFILRLQNQEKLKTYLKDLPFGAGIGTSTDMGARFSPWHWAAQIPPDSWYVELWIETGRVGVSLYILMLLGLVGIGVYRVWQLKDPWLVKIMYAFLAEFVGIALMGYSNPVLGQFPTNSVVFISTLLVATCYRWDIAPPGAAEIATAHIYPLNDTDHEAI</sequence>
<gene>
    <name evidence="7" type="ORF">FH603_4704</name>
</gene>
<feature type="transmembrane region" description="Helical" evidence="5">
    <location>
        <begin position="403"/>
        <end position="422"/>
    </location>
</feature>
<keyword evidence="8" id="KW-1185">Reference proteome</keyword>
<feature type="transmembrane region" description="Helical" evidence="5">
    <location>
        <begin position="67"/>
        <end position="83"/>
    </location>
</feature>
<reference evidence="7 8" key="1">
    <citation type="submission" date="2019-06" db="EMBL/GenBank/DDBJ databases">
        <title>Spirosoma utsteinense sp. nov. isolated from Antarctic ice-free soils.</title>
        <authorList>
            <person name="Tahon G."/>
        </authorList>
    </citation>
    <scope>NUCLEOTIDE SEQUENCE [LARGE SCALE GENOMIC DNA]</scope>
    <source>
        <strain evidence="7 8">LMG 31447</strain>
    </source>
</reference>